<proteinExistence type="inferred from homology"/>
<comment type="caution">
    <text evidence="5">The sequence shown here is derived from an EMBL/GenBank/DDBJ whole genome shotgun (WGS) entry which is preliminary data.</text>
</comment>
<organism evidence="5 6">
    <name type="scientific">Embleya hyalina</name>
    <dbReference type="NCBI Taxonomy" id="516124"/>
    <lineage>
        <taxon>Bacteria</taxon>
        <taxon>Bacillati</taxon>
        <taxon>Actinomycetota</taxon>
        <taxon>Actinomycetes</taxon>
        <taxon>Kitasatosporales</taxon>
        <taxon>Streptomycetaceae</taxon>
        <taxon>Embleya</taxon>
    </lineage>
</organism>
<dbReference type="EMBL" id="BIFH01000019">
    <property type="protein sequence ID" value="GCD95838.1"/>
    <property type="molecule type" value="Genomic_DNA"/>
</dbReference>
<keyword evidence="3" id="KW-0064">Aspartyl protease</keyword>
<name>A0A401YML8_9ACTN</name>
<comment type="similarity">
    <text evidence="1">Belongs to the peptidase A31 family.</text>
</comment>
<dbReference type="AlphaFoldDB" id="A0A401YML8"/>
<dbReference type="PANTHER" id="PTHR30302:SF1">
    <property type="entry name" value="HYDROGENASE 2 MATURATION PROTEASE"/>
    <property type="match status" value="1"/>
</dbReference>
<dbReference type="Pfam" id="PF01750">
    <property type="entry name" value="HycI"/>
    <property type="match status" value="1"/>
</dbReference>
<evidence type="ECO:0000256" key="2">
    <source>
        <dbReference type="ARBA" id="ARBA00022670"/>
    </source>
</evidence>
<dbReference type="InterPro" id="IPR023430">
    <property type="entry name" value="Pept_HybD-like_dom_sf"/>
</dbReference>
<evidence type="ECO:0000313" key="5">
    <source>
        <dbReference type="EMBL" id="GCD95838.1"/>
    </source>
</evidence>
<dbReference type="NCBIfam" id="TIGR00072">
    <property type="entry name" value="hydrog_prot"/>
    <property type="match status" value="1"/>
</dbReference>
<gene>
    <name evidence="5" type="ORF">EHYA_03522</name>
</gene>
<keyword evidence="4" id="KW-0378">Hydrolase</keyword>
<dbReference type="GO" id="GO:0016485">
    <property type="term" value="P:protein processing"/>
    <property type="evidence" value="ECO:0007669"/>
    <property type="project" value="TreeGrafter"/>
</dbReference>
<dbReference type="RefSeq" id="WP_126637951.1">
    <property type="nucleotide sequence ID" value="NZ_BIFH01000019.1"/>
</dbReference>
<dbReference type="GO" id="GO:0008047">
    <property type="term" value="F:enzyme activator activity"/>
    <property type="evidence" value="ECO:0007669"/>
    <property type="project" value="InterPro"/>
</dbReference>
<keyword evidence="2" id="KW-0645">Protease</keyword>
<accession>A0A401YML8</accession>
<dbReference type="InterPro" id="IPR000671">
    <property type="entry name" value="Peptidase_A31"/>
</dbReference>
<protein>
    <submittedName>
        <fullName evidence="5">Peptidase M52</fullName>
    </submittedName>
</protein>
<dbReference type="Gene3D" id="3.40.50.1450">
    <property type="entry name" value="HybD-like"/>
    <property type="match status" value="1"/>
</dbReference>
<evidence type="ECO:0000313" key="6">
    <source>
        <dbReference type="Proteomes" id="UP000286931"/>
    </source>
</evidence>
<sequence>MRAGGRVVVVGVGNEYRRDDGVGWAVVARLAERVTRSACRADVVLRTCDGDPARLITLWDAADFAVVVDAAHAHPGHPGRVHRLELDARQLPRGGGSTSSHGLGLGEAVELARVLDRLPGRLVVYAVEGADHSLGSGMSGPVAAAVEPVTRRIAQEIAFACRPVPDPVDRALHGGRRDGCTRCGPSRR</sequence>
<dbReference type="OrthoDB" id="164170at2"/>
<keyword evidence="6" id="KW-1185">Reference proteome</keyword>
<dbReference type="GO" id="GO:0004190">
    <property type="term" value="F:aspartic-type endopeptidase activity"/>
    <property type="evidence" value="ECO:0007669"/>
    <property type="project" value="UniProtKB-KW"/>
</dbReference>
<evidence type="ECO:0000256" key="4">
    <source>
        <dbReference type="ARBA" id="ARBA00022801"/>
    </source>
</evidence>
<dbReference type="SUPFAM" id="SSF53163">
    <property type="entry name" value="HybD-like"/>
    <property type="match status" value="1"/>
</dbReference>
<dbReference type="PANTHER" id="PTHR30302">
    <property type="entry name" value="HYDROGENASE 1 MATURATION PROTEASE"/>
    <property type="match status" value="1"/>
</dbReference>
<evidence type="ECO:0000256" key="1">
    <source>
        <dbReference type="ARBA" id="ARBA00006814"/>
    </source>
</evidence>
<dbReference type="CDD" id="cd00518">
    <property type="entry name" value="H2MP"/>
    <property type="match status" value="1"/>
</dbReference>
<reference evidence="5 6" key="1">
    <citation type="submission" date="2018-12" db="EMBL/GenBank/DDBJ databases">
        <title>Draft genome sequence of Embleya hyalina NBRC 13850T.</title>
        <authorList>
            <person name="Komaki H."/>
            <person name="Hosoyama A."/>
            <person name="Kimura A."/>
            <person name="Ichikawa N."/>
            <person name="Tamura T."/>
        </authorList>
    </citation>
    <scope>NUCLEOTIDE SEQUENCE [LARGE SCALE GENOMIC DNA]</scope>
    <source>
        <strain evidence="5 6">NBRC 13850</strain>
    </source>
</reference>
<evidence type="ECO:0000256" key="3">
    <source>
        <dbReference type="ARBA" id="ARBA00022750"/>
    </source>
</evidence>
<dbReference type="Proteomes" id="UP000286931">
    <property type="component" value="Unassembled WGS sequence"/>
</dbReference>